<name>A0A067YT31_9SAUR</name>
<dbReference type="GeneID" id="19908390"/>
<sequence>MPQLDTIYILMVYLWTWTTLYLITQKIKTFMMTMNPMIYPTIKSTPTLPWL</sequence>
<protein>
    <submittedName>
        <fullName evidence="2">ATP synthase F0 subunit 8</fullName>
    </submittedName>
</protein>
<dbReference type="CTD" id="4509"/>
<accession>A0A067YT31</accession>
<dbReference type="EMBL" id="KF750656">
    <property type="protein sequence ID" value="AHG24488.1"/>
    <property type="molecule type" value="Genomic_DNA"/>
</dbReference>
<keyword evidence="1" id="KW-0472">Membrane</keyword>
<evidence type="ECO:0000313" key="2">
    <source>
        <dbReference type="EMBL" id="AHH24458.1"/>
    </source>
</evidence>
<keyword evidence="2" id="KW-0496">Mitochondrion</keyword>
<gene>
    <name evidence="2" type="primary">ATP8</name>
</gene>
<dbReference type="EMBL" id="KF850472">
    <property type="protein sequence ID" value="AHH24458.1"/>
    <property type="molecule type" value="Genomic_DNA"/>
</dbReference>
<keyword evidence="1" id="KW-1133">Transmembrane helix</keyword>
<organism evidence="2">
    <name type="scientific">Euprepiophis perlaceus</name>
    <name type="common">Szechwan rat snake</name>
    <dbReference type="NCBI Taxonomy" id="1410277"/>
    <lineage>
        <taxon>Eukaryota</taxon>
        <taxon>Metazoa</taxon>
        <taxon>Chordata</taxon>
        <taxon>Craniata</taxon>
        <taxon>Vertebrata</taxon>
        <taxon>Euteleostomi</taxon>
        <taxon>Lepidosauria</taxon>
        <taxon>Squamata</taxon>
        <taxon>Bifurcata</taxon>
        <taxon>Unidentata</taxon>
        <taxon>Episquamata</taxon>
        <taxon>Toxicofera</taxon>
        <taxon>Serpentes</taxon>
        <taxon>Colubroidea</taxon>
        <taxon>Colubridae</taxon>
        <taxon>Colubrinae</taxon>
        <taxon>Euprepiophis</taxon>
    </lineage>
</organism>
<reference evidence="2" key="1">
    <citation type="submission" date="2013-11" db="EMBL/GenBank/DDBJ databases">
        <authorList>
            <person name="Wan R.Z."/>
            <person name="Xu Q.P."/>
            <person name="Liu S.L."/>
        </authorList>
    </citation>
    <scope>NUCLEOTIDE SEQUENCE</scope>
</reference>
<keyword evidence="1" id="KW-0812">Transmembrane</keyword>
<feature type="transmembrane region" description="Helical" evidence="1">
    <location>
        <begin position="6"/>
        <end position="24"/>
    </location>
</feature>
<evidence type="ECO:0000256" key="1">
    <source>
        <dbReference type="SAM" id="Phobius"/>
    </source>
</evidence>
<dbReference type="RefSeq" id="YP_009048361.1">
    <property type="nucleotide sequence ID" value="NC_024546.1"/>
</dbReference>
<geneLocation type="mitochondrion" evidence="2"/>
<proteinExistence type="predicted"/>
<dbReference type="AlphaFoldDB" id="A0A067YT31"/>